<dbReference type="InterPro" id="IPR036770">
    <property type="entry name" value="Ankyrin_rpt-contain_sf"/>
</dbReference>
<feature type="repeat" description="ANK" evidence="3">
    <location>
        <begin position="238"/>
        <end position="261"/>
    </location>
</feature>
<protein>
    <submittedName>
        <fullName evidence="4">Uncharacterized protein</fullName>
    </submittedName>
</protein>
<keyword evidence="2 3" id="KW-0040">ANK repeat</keyword>
<dbReference type="OrthoDB" id="4171104at2759"/>
<dbReference type="AlphaFoldDB" id="A0A2B7WYN6"/>
<feature type="repeat" description="ANK" evidence="3">
    <location>
        <begin position="441"/>
        <end position="474"/>
    </location>
</feature>
<dbReference type="SMART" id="SM00248">
    <property type="entry name" value="ANK"/>
    <property type="match status" value="9"/>
</dbReference>
<reference evidence="4 5" key="1">
    <citation type="submission" date="2017-10" db="EMBL/GenBank/DDBJ databases">
        <title>Comparative genomics in systemic dimorphic fungi from Ajellomycetaceae.</title>
        <authorList>
            <person name="Munoz J.F."/>
            <person name="Mcewen J.G."/>
            <person name="Clay O.K."/>
            <person name="Cuomo C.A."/>
        </authorList>
    </citation>
    <scope>NUCLEOTIDE SEQUENCE [LARGE SCALE GENOMIC DNA]</scope>
    <source>
        <strain evidence="4 5">UAMH7299</strain>
    </source>
</reference>
<dbReference type="SUPFAM" id="SSF48403">
    <property type="entry name" value="Ankyrin repeat"/>
    <property type="match status" value="1"/>
</dbReference>
<dbReference type="InterPro" id="IPR002110">
    <property type="entry name" value="Ankyrin_rpt"/>
</dbReference>
<evidence type="ECO:0000256" key="1">
    <source>
        <dbReference type="ARBA" id="ARBA00022737"/>
    </source>
</evidence>
<proteinExistence type="predicted"/>
<name>A0A2B7WYN6_POLH7</name>
<feature type="repeat" description="ANK" evidence="3">
    <location>
        <begin position="475"/>
        <end position="495"/>
    </location>
</feature>
<dbReference type="Gene3D" id="1.25.40.20">
    <property type="entry name" value="Ankyrin repeat-containing domain"/>
    <property type="match status" value="3"/>
</dbReference>
<dbReference type="Pfam" id="PF12796">
    <property type="entry name" value="Ank_2"/>
    <property type="match status" value="4"/>
</dbReference>
<evidence type="ECO:0000313" key="4">
    <source>
        <dbReference type="EMBL" id="PGH01795.1"/>
    </source>
</evidence>
<keyword evidence="5" id="KW-1185">Reference proteome</keyword>
<evidence type="ECO:0000256" key="2">
    <source>
        <dbReference type="ARBA" id="ARBA00023043"/>
    </source>
</evidence>
<comment type="caution">
    <text evidence="4">The sequence shown here is derived from an EMBL/GenBank/DDBJ whole genome shotgun (WGS) entry which is preliminary data.</text>
</comment>
<dbReference type="PANTHER" id="PTHR24198">
    <property type="entry name" value="ANKYRIN REPEAT AND PROTEIN KINASE DOMAIN-CONTAINING PROTEIN"/>
    <property type="match status" value="1"/>
</dbReference>
<dbReference type="STRING" id="1447883.A0A2B7WYN6"/>
<dbReference type="EMBL" id="PDNA01000232">
    <property type="protein sequence ID" value="PGH01795.1"/>
    <property type="molecule type" value="Genomic_DNA"/>
</dbReference>
<sequence>MPQLLDFPNEILEAIFAHVTSRVDETLELRAVCGILLTIYLSLLGLSVSDADPLGRFNATAIQRLLHETHKDPDYFIGHHTVDFLMSQNLINDGERERYLKALLVAAGWVIDFPKIVKSVLRKSDAASKPSAFGESSLRNCALVAAAYQDEVSFMTLLISRDANVDARTRYFGNPHRIAVMSGSAAAVGLLLGERARLPNIGKDGQSLLHVAAGRGHAAVVQRLLSGDRLRADDRDCEGKTPLLLAAAGGYLAVVKLLIERDDVIANSKDREGWSPLAHAVDRGHIAVVKFLMARADVDINSTCNNGDTPLILAVKTGCIEMVTCLLGRRDLSVNCVGSSCVPDVSVAAQLHNEEIVEPLLRPQGVNATCQGIRGTTPLTWIAQSGMTRIVKGFLDGHYGDCDIKRSGAYKALCMAAKVGNLDVMKLLVDWGVLVEERNHVGRTALSFAAEEGRLEAVKLLISKDGVDMNRRSRDGRTPLCFAAERGHAEVVKVLAKQDKVDLTASDYHMHRTPEMHALLKGHEAVAELIWNGIHARMQSTASEIANCDEAILSPQ</sequence>
<feature type="repeat" description="ANK" evidence="3">
    <location>
        <begin position="204"/>
        <end position="226"/>
    </location>
</feature>
<accession>A0A2B7WYN6</accession>
<keyword evidence="1" id="KW-0677">Repeat</keyword>
<evidence type="ECO:0000313" key="5">
    <source>
        <dbReference type="Proteomes" id="UP000224634"/>
    </source>
</evidence>
<dbReference type="Proteomes" id="UP000224634">
    <property type="component" value="Unassembled WGS sequence"/>
</dbReference>
<evidence type="ECO:0000256" key="3">
    <source>
        <dbReference type="PROSITE-ProRule" id="PRU00023"/>
    </source>
</evidence>
<organism evidence="4 5">
    <name type="scientific">Polytolypa hystricis (strain UAMH7299)</name>
    <dbReference type="NCBI Taxonomy" id="1447883"/>
    <lineage>
        <taxon>Eukaryota</taxon>
        <taxon>Fungi</taxon>
        <taxon>Dikarya</taxon>
        <taxon>Ascomycota</taxon>
        <taxon>Pezizomycotina</taxon>
        <taxon>Eurotiomycetes</taxon>
        <taxon>Eurotiomycetidae</taxon>
        <taxon>Onygenales</taxon>
        <taxon>Onygenales incertae sedis</taxon>
        <taxon>Polytolypa</taxon>
    </lineage>
</organism>
<dbReference type="PROSITE" id="PS50297">
    <property type="entry name" value="ANK_REP_REGION"/>
    <property type="match status" value="3"/>
</dbReference>
<gene>
    <name evidence="4" type="ORF">AJ80_08962</name>
</gene>
<dbReference type="PANTHER" id="PTHR24198:SF165">
    <property type="entry name" value="ANKYRIN REPEAT-CONTAINING PROTEIN-RELATED"/>
    <property type="match status" value="1"/>
</dbReference>
<dbReference type="PROSITE" id="PS50088">
    <property type="entry name" value="ANK_REPEAT"/>
    <property type="match status" value="4"/>
</dbReference>